<dbReference type="EMBL" id="JAYMYJ010000044">
    <property type="protein sequence ID" value="MEB4590469.1"/>
    <property type="molecule type" value="Genomic_DNA"/>
</dbReference>
<protein>
    <submittedName>
        <fullName evidence="1">Glutamate--cysteine ligase</fullName>
    </submittedName>
</protein>
<gene>
    <name evidence="1" type="ORF">VSS37_05720</name>
</gene>
<dbReference type="RefSeq" id="WP_324693794.1">
    <property type="nucleotide sequence ID" value="NZ_JAYMYJ010000044.1"/>
</dbReference>
<name>A0ABU6CUG8_9GAMM</name>
<dbReference type="InterPro" id="IPR014746">
    <property type="entry name" value="Gln_synth/guanido_kin_cat_dom"/>
</dbReference>
<dbReference type="PANTHER" id="PTHR36510:SF3">
    <property type="entry name" value="CONSERVED PROTEIN"/>
    <property type="match status" value="1"/>
</dbReference>
<evidence type="ECO:0000313" key="2">
    <source>
        <dbReference type="Proteomes" id="UP001308005"/>
    </source>
</evidence>
<dbReference type="InterPro" id="IPR050141">
    <property type="entry name" value="GCL_type2/YbdK_subfam"/>
</dbReference>
<dbReference type="PIRSF" id="PIRSF012666">
    <property type="entry name" value="UCP012666"/>
    <property type="match status" value="1"/>
</dbReference>
<comment type="caution">
    <text evidence="1">The sequence shown here is derived from an EMBL/GenBank/DDBJ whole genome shotgun (WGS) entry which is preliminary data.</text>
</comment>
<sequence length="473" mass="52727">MGQEIATDHFTPEDWREYAARLNAETRLLREMLDDGAFSGQPEMGGFELEGWLADGHFRPAPLNAQFLQALDTPLATTELAQFNIEFNTPPRHLTGAVFSEFEQALRQLLGQADSAAQQVGAQLLLTGILPSAEPGDFCLETMTDSNRYHALNAEILKARHGRPLRLEIDGRESLRLRHDSVMLEAATTSFQVHLQVPAETAHHFYNAAIIASGPVLAAAGNSPFLFGRSLWQETRIPLFEQAVDAGREYPARVSFGSGFADKSIAECFEENAAIYPVLLPMLLDKPAERFAHLRLHNGVIWRWNRPLVGFGPDGAPHIRIEHRILPAGPSVPDMLANAALFYGLTRYLGAQLCAGEPLPMAFATARENFYNAARLGLETPLRWNRQEWLATSLLLDELLPIAAEGLEQLGIAEADIRHYLSILAARIESGQTGAVWQQRHWQRTQGDCRRLLLDYARLQHTHTPVHTWALDC</sequence>
<accession>A0ABU6CUG8</accession>
<reference evidence="2" key="1">
    <citation type="submission" date="2023-07" db="EMBL/GenBank/DDBJ databases">
        <title>The carbon used by Thiothrix.</title>
        <authorList>
            <person name="Chen L."/>
        </authorList>
    </citation>
    <scope>NUCLEOTIDE SEQUENCE [LARGE SCALE GENOMIC DNA]</scope>
</reference>
<dbReference type="GO" id="GO:0016874">
    <property type="term" value="F:ligase activity"/>
    <property type="evidence" value="ECO:0007669"/>
    <property type="project" value="UniProtKB-KW"/>
</dbReference>
<dbReference type="InterPro" id="IPR016602">
    <property type="entry name" value="UCP012666"/>
</dbReference>
<dbReference type="InterPro" id="IPR006336">
    <property type="entry name" value="GCS2"/>
</dbReference>
<evidence type="ECO:0000313" key="1">
    <source>
        <dbReference type="EMBL" id="MEB4590469.1"/>
    </source>
</evidence>
<dbReference type="Pfam" id="PF04107">
    <property type="entry name" value="GCS2"/>
    <property type="match status" value="1"/>
</dbReference>
<keyword evidence="1" id="KW-0436">Ligase</keyword>
<dbReference type="PANTHER" id="PTHR36510">
    <property type="entry name" value="GLUTAMATE--CYSTEINE LIGASE 2-RELATED"/>
    <property type="match status" value="1"/>
</dbReference>
<organism evidence="1 2">
    <name type="scientific">Candidatus Thiothrix phosphatis</name>
    <dbReference type="NCBI Taxonomy" id="3112415"/>
    <lineage>
        <taxon>Bacteria</taxon>
        <taxon>Pseudomonadati</taxon>
        <taxon>Pseudomonadota</taxon>
        <taxon>Gammaproteobacteria</taxon>
        <taxon>Thiotrichales</taxon>
        <taxon>Thiotrichaceae</taxon>
        <taxon>Thiothrix</taxon>
    </lineage>
</organism>
<keyword evidence="2" id="KW-1185">Reference proteome</keyword>
<dbReference type="Gene3D" id="3.30.590.20">
    <property type="match status" value="1"/>
</dbReference>
<dbReference type="SUPFAM" id="SSF55931">
    <property type="entry name" value="Glutamine synthetase/guanido kinase"/>
    <property type="match status" value="1"/>
</dbReference>
<proteinExistence type="predicted"/>
<dbReference type="Proteomes" id="UP001308005">
    <property type="component" value="Unassembled WGS sequence"/>
</dbReference>
<reference evidence="1 2" key="2">
    <citation type="submission" date="2024-01" db="EMBL/GenBank/DDBJ databases">
        <authorList>
            <person name="Xie X."/>
        </authorList>
    </citation>
    <scope>NUCLEOTIDE SEQUENCE [LARGE SCALE GENOMIC DNA]</scope>
    <source>
        <strain evidence="1">SCUT-1</strain>
    </source>
</reference>